<protein>
    <submittedName>
        <fullName evidence="10">Pentatricopeptide repeat-containing protein</fullName>
    </submittedName>
</protein>
<keyword evidence="1" id="KW-0815">Transposition</keyword>
<comment type="caution">
    <text evidence="10">The sequence shown here is derived from an EMBL/GenBank/DDBJ whole genome shotgun (WGS) entry which is preliminary data.</text>
</comment>
<feature type="domain" description="SWIM-type" evidence="9">
    <location>
        <begin position="159"/>
        <end position="191"/>
    </location>
</feature>
<feature type="compositionally biased region" description="Basic residues" evidence="8">
    <location>
        <begin position="394"/>
        <end position="406"/>
    </location>
</feature>
<evidence type="ECO:0000256" key="4">
    <source>
        <dbReference type="ARBA" id="ARBA00022833"/>
    </source>
</evidence>
<dbReference type="PANTHER" id="PTHR31973:SF187">
    <property type="entry name" value="MUTATOR TRANSPOSASE MUDRA PROTEIN"/>
    <property type="match status" value="1"/>
</dbReference>
<dbReference type="InterPro" id="IPR007527">
    <property type="entry name" value="Znf_SWIM"/>
</dbReference>
<evidence type="ECO:0000256" key="2">
    <source>
        <dbReference type="ARBA" id="ARBA00022723"/>
    </source>
</evidence>
<dbReference type="SMART" id="SM00575">
    <property type="entry name" value="ZnF_PMZ"/>
    <property type="match status" value="1"/>
</dbReference>
<feature type="region of interest" description="Disordered" evidence="8">
    <location>
        <begin position="375"/>
        <end position="411"/>
    </location>
</feature>
<keyword evidence="11" id="KW-1185">Reference proteome</keyword>
<dbReference type="EMBL" id="BQNB010014069">
    <property type="protein sequence ID" value="GJT23606.1"/>
    <property type="molecule type" value="Genomic_DNA"/>
</dbReference>
<dbReference type="Pfam" id="PF04434">
    <property type="entry name" value="SWIM"/>
    <property type="match status" value="1"/>
</dbReference>
<keyword evidence="2" id="KW-0479">Metal-binding</keyword>
<evidence type="ECO:0000313" key="11">
    <source>
        <dbReference type="Proteomes" id="UP001151760"/>
    </source>
</evidence>
<evidence type="ECO:0000256" key="6">
    <source>
        <dbReference type="ARBA" id="ARBA00023172"/>
    </source>
</evidence>
<evidence type="ECO:0000256" key="7">
    <source>
        <dbReference type="PROSITE-ProRule" id="PRU00325"/>
    </source>
</evidence>
<dbReference type="PROSITE" id="PS01007">
    <property type="entry name" value="TRANSPOSASE_MUTATOR"/>
    <property type="match status" value="1"/>
</dbReference>
<keyword evidence="5" id="KW-0238">DNA-binding</keyword>
<keyword evidence="6" id="KW-0233">DNA recombination</keyword>
<keyword evidence="4" id="KW-0862">Zinc</keyword>
<evidence type="ECO:0000256" key="8">
    <source>
        <dbReference type="SAM" id="MobiDB-lite"/>
    </source>
</evidence>
<organism evidence="10 11">
    <name type="scientific">Tanacetum coccineum</name>
    <dbReference type="NCBI Taxonomy" id="301880"/>
    <lineage>
        <taxon>Eukaryota</taxon>
        <taxon>Viridiplantae</taxon>
        <taxon>Streptophyta</taxon>
        <taxon>Embryophyta</taxon>
        <taxon>Tracheophyta</taxon>
        <taxon>Spermatophyta</taxon>
        <taxon>Magnoliopsida</taxon>
        <taxon>eudicotyledons</taxon>
        <taxon>Gunneridae</taxon>
        <taxon>Pentapetalae</taxon>
        <taxon>asterids</taxon>
        <taxon>campanulids</taxon>
        <taxon>Asterales</taxon>
        <taxon>Asteraceae</taxon>
        <taxon>Asteroideae</taxon>
        <taxon>Anthemideae</taxon>
        <taxon>Anthemidinae</taxon>
        <taxon>Tanacetum</taxon>
    </lineage>
</organism>
<dbReference type="InterPro" id="IPR001207">
    <property type="entry name" value="Transposase_mutator"/>
</dbReference>
<keyword evidence="3 7" id="KW-0863">Zinc-finger</keyword>
<dbReference type="PROSITE" id="PS50966">
    <property type="entry name" value="ZF_SWIM"/>
    <property type="match status" value="1"/>
</dbReference>
<sequence>MIRSYSKEILDSNDGSTVKLGCRHVIALDGYFLKKPYVGEILTAVELLGEDIDMPTGNGLKLISDQHKGLIEAMKDVMPLAEHRQCARHIYEGFRKQYSWVEFKELFYAASKASYPQLIGSKCEAVENGFSECFNSVLLLHVIPAGGNLFEVRNGSETFKVDEHNRTCTCGMWQLLGLPCPHSIVVIFKINKRAEDYIPNCFRKDAYFKAYHQYMTLIGGMTFWPDSSMYSTVLPPKPRTMLGKPRKHRIRAHHERQFPNRVSRAGVEMTCQNCFENGHNRSSCSKAKVIPPAKTGRPKKNVANVELGGDATIHMDESSSQVRQEGVATDNNVGSGGVATDNNVGGIRSANLCDFVTVRCDGATRANVGLGVRKVTSDGSPVARRSGSTSSARGRGRGRGRGKGRGRGGQTLGVRYASLGRWFGIGDDTQKESNDQSTLLTQQSEYNKLQKMEGMQEY</sequence>
<dbReference type="Proteomes" id="UP001151760">
    <property type="component" value="Unassembled WGS sequence"/>
</dbReference>
<evidence type="ECO:0000256" key="5">
    <source>
        <dbReference type="ARBA" id="ARBA00023125"/>
    </source>
</evidence>
<evidence type="ECO:0000313" key="10">
    <source>
        <dbReference type="EMBL" id="GJT23606.1"/>
    </source>
</evidence>
<feature type="compositionally biased region" description="Low complexity" evidence="8">
    <location>
        <begin position="384"/>
        <end position="393"/>
    </location>
</feature>
<dbReference type="InterPro" id="IPR006564">
    <property type="entry name" value="Znf_PMZ"/>
</dbReference>
<evidence type="ECO:0000256" key="3">
    <source>
        <dbReference type="ARBA" id="ARBA00022771"/>
    </source>
</evidence>
<accession>A0ABQ5C985</accession>
<proteinExistence type="predicted"/>
<evidence type="ECO:0000256" key="1">
    <source>
        <dbReference type="ARBA" id="ARBA00022578"/>
    </source>
</evidence>
<gene>
    <name evidence="10" type="ORF">Tco_0893543</name>
</gene>
<reference evidence="10" key="1">
    <citation type="journal article" date="2022" name="Int. J. Mol. Sci.">
        <title>Draft Genome of Tanacetum Coccineum: Genomic Comparison of Closely Related Tanacetum-Family Plants.</title>
        <authorList>
            <person name="Yamashiro T."/>
            <person name="Shiraishi A."/>
            <person name="Nakayama K."/>
            <person name="Satake H."/>
        </authorList>
    </citation>
    <scope>NUCLEOTIDE SEQUENCE</scope>
</reference>
<evidence type="ECO:0000259" key="9">
    <source>
        <dbReference type="PROSITE" id="PS50966"/>
    </source>
</evidence>
<reference evidence="10" key="2">
    <citation type="submission" date="2022-01" db="EMBL/GenBank/DDBJ databases">
        <authorList>
            <person name="Yamashiro T."/>
            <person name="Shiraishi A."/>
            <person name="Satake H."/>
            <person name="Nakayama K."/>
        </authorList>
    </citation>
    <scope>NUCLEOTIDE SEQUENCE</scope>
</reference>
<name>A0ABQ5C985_9ASTR</name>
<dbReference type="PANTHER" id="PTHR31973">
    <property type="entry name" value="POLYPROTEIN, PUTATIVE-RELATED"/>
    <property type="match status" value="1"/>
</dbReference>